<dbReference type="AlphaFoldDB" id="A0A662Z762"/>
<organism evidence="1 2">
    <name type="scientific">Succinivibrio dextrinosolvens</name>
    <dbReference type="NCBI Taxonomy" id="83771"/>
    <lineage>
        <taxon>Bacteria</taxon>
        <taxon>Pseudomonadati</taxon>
        <taxon>Pseudomonadota</taxon>
        <taxon>Gammaproteobacteria</taxon>
        <taxon>Aeromonadales</taxon>
        <taxon>Succinivibrionaceae</taxon>
        <taxon>Succinivibrio</taxon>
    </lineage>
</organism>
<name>A0A662Z762_9GAMM</name>
<gene>
    <name evidence="1" type="ORF">SAMN04487865_100574</name>
</gene>
<dbReference type="RefSeq" id="WP_074839155.1">
    <property type="nucleotide sequence ID" value="NZ_CP047056.1"/>
</dbReference>
<dbReference type="EMBL" id="FOSF01000005">
    <property type="protein sequence ID" value="SFJ87842.1"/>
    <property type="molecule type" value="Genomic_DNA"/>
</dbReference>
<protein>
    <submittedName>
        <fullName evidence="1">PD-(D/E)XK nuclease superfamily protein</fullName>
    </submittedName>
</protein>
<proteinExistence type="predicted"/>
<accession>A0A662Z762</accession>
<evidence type="ECO:0000313" key="2">
    <source>
        <dbReference type="Proteomes" id="UP000243374"/>
    </source>
</evidence>
<dbReference type="Proteomes" id="UP000243374">
    <property type="component" value="Unassembled WGS sequence"/>
</dbReference>
<dbReference type="OrthoDB" id="6346224at2"/>
<dbReference type="InterPro" id="IPR029470">
    <property type="entry name" value="PDDEXK_4"/>
</dbReference>
<dbReference type="Pfam" id="PF14281">
    <property type="entry name" value="PDDEXK_4"/>
    <property type="match status" value="1"/>
</dbReference>
<sequence length="214" mass="25727">MCDLPNDLKPIYESWLCRWHKQDDIQDHNKYKKKDNEWGYSVNTNPFIAIETHINEDTITDLLAHILQTDEEIKMEFINFLLNKANKEKIIKEEVKKTEIETQYYIQNQGKKSRLDLFIKIPNKYYIIIENKIFDAPEQPKQMERYIGGIWRQHDQIIISNLLKPDFQPNRQVIVPIYKFTNLCQKPCFIVRHDKVPRLFTNFGFVLSKYDSKD</sequence>
<evidence type="ECO:0000313" key="1">
    <source>
        <dbReference type="EMBL" id="SFJ87842.1"/>
    </source>
</evidence>
<reference evidence="1 2" key="1">
    <citation type="submission" date="2016-10" db="EMBL/GenBank/DDBJ databases">
        <authorList>
            <person name="Varghese N."/>
            <person name="Submissions S."/>
        </authorList>
    </citation>
    <scope>NUCLEOTIDE SEQUENCE [LARGE SCALE GENOMIC DNA]</scope>
    <source>
        <strain evidence="1 2">22B</strain>
    </source>
</reference>
<keyword evidence="2" id="KW-1185">Reference proteome</keyword>